<organism evidence="9 10">
    <name type="scientific">Calocera cornea HHB12733</name>
    <dbReference type="NCBI Taxonomy" id="1353952"/>
    <lineage>
        <taxon>Eukaryota</taxon>
        <taxon>Fungi</taxon>
        <taxon>Dikarya</taxon>
        <taxon>Basidiomycota</taxon>
        <taxon>Agaricomycotina</taxon>
        <taxon>Dacrymycetes</taxon>
        <taxon>Dacrymycetales</taxon>
        <taxon>Dacrymycetaceae</taxon>
        <taxon>Calocera</taxon>
    </lineage>
</organism>
<feature type="compositionally biased region" description="Basic and acidic residues" evidence="5">
    <location>
        <begin position="722"/>
        <end position="732"/>
    </location>
</feature>
<comment type="subcellular location">
    <subcellularLocation>
        <location evidence="1">Membrane</location>
        <topology evidence="1">Multi-pass membrane protein</topology>
    </subcellularLocation>
</comment>
<dbReference type="OrthoDB" id="296386at2759"/>
<dbReference type="Pfam" id="PF04547">
    <property type="entry name" value="Anoctamin"/>
    <property type="match status" value="1"/>
</dbReference>
<dbReference type="GO" id="GO:0016020">
    <property type="term" value="C:membrane"/>
    <property type="evidence" value="ECO:0007669"/>
    <property type="project" value="UniProtKB-SubCell"/>
</dbReference>
<gene>
    <name evidence="9" type="ORF">CALCODRAFT_498191</name>
</gene>
<keyword evidence="3 6" id="KW-1133">Transmembrane helix</keyword>
<dbReference type="InParanoid" id="A0A165EZ63"/>
<evidence type="ECO:0000313" key="10">
    <source>
        <dbReference type="Proteomes" id="UP000076842"/>
    </source>
</evidence>
<evidence type="ECO:0000256" key="4">
    <source>
        <dbReference type="ARBA" id="ARBA00023136"/>
    </source>
</evidence>
<evidence type="ECO:0000256" key="3">
    <source>
        <dbReference type="ARBA" id="ARBA00022989"/>
    </source>
</evidence>
<keyword evidence="4 6" id="KW-0472">Membrane</keyword>
<evidence type="ECO:0000259" key="8">
    <source>
        <dbReference type="Pfam" id="PF20877"/>
    </source>
</evidence>
<dbReference type="InterPro" id="IPR007632">
    <property type="entry name" value="Anoctamin"/>
</dbReference>
<evidence type="ECO:0000256" key="5">
    <source>
        <dbReference type="SAM" id="MobiDB-lite"/>
    </source>
</evidence>
<dbReference type="FunCoup" id="A0A165EZ63">
    <property type="interactions" value="64"/>
</dbReference>
<feature type="domain" description="Anoctamin transmembrane" evidence="7">
    <location>
        <begin position="173"/>
        <end position="674"/>
    </location>
</feature>
<evidence type="ECO:0000256" key="2">
    <source>
        <dbReference type="ARBA" id="ARBA00022692"/>
    </source>
</evidence>
<reference evidence="9 10" key="1">
    <citation type="journal article" date="2016" name="Mol. Biol. Evol.">
        <title>Comparative Genomics of Early-Diverging Mushroom-Forming Fungi Provides Insights into the Origins of Lignocellulose Decay Capabilities.</title>
        <authorList>
            <person name="Nagy L.G."/>
            <person name="Riley R."/>
            <person name="Tritt A."/>
            <person name="Adam C."/>
            <person name="Daum C."/>
            <person name="Floudas D."/>
            <person name="Sun H."/>
            <person name="Yadav J.S."/>
            <person name="Pangilinan J."/>
            <person name="Larsson K.H."/>
            <person name="Matsuura K."/>
            <person name="Barry K."/>
            <person name="Labutti K."/>
            <person name="Kuo R."/>
            <person name="Ohm R.A."/>
            <person name="Bhattacharya S.S."/>
            <person name="Shirouzu T."/>
            <person name="Yoshinaga Y."/>
            <person name="Martin F.M."/>
            <person name="Grigoriev I.V."/>
            <person name="Hibbett D.S."/>
        </authorList>
    </citation>
    <scope>NUCLEOTIDE SEQUENCE [LARGE SCALE GENOMIC DNA]</scope>
    <source>
        <strain evidence="9 10">HHB12733</strain>
    </source>
</reference>
<dbReference type="PANTHER" id="PTHR12308:SF73">
    <property type="entry name" value="ANOCTAMIN"/>
    <property type="match status" value="1"/>
</dbReference>
<dbReference type="GO" id="GO:0032541">
    <property type="term" value="C:cortical endoplasmic reticulum"/>
    <property type="evidence" value="ECO:0007669"/>
    <property type="project" value="TreeGrafter"/>
</dbReference>
<dbReference type="InterPro" id="IPR049456">
    <property type="entry name" value="Anoctamin_N_fung"/>
</dbReference>
<name>A0A165EZ63_9BASI</name>
<dbReference type="STRING" id="1353952.A0A165EZ63"/>
<dbReference type="EMBL" id="KV423988">
    <property type="protein sequence ID" value="KZT55849.1"/>
    <property type="molecule type" value="Genomic_DNA"/>
</dbReference>
<dbReference type="PANTHER" id="PTHR12308">
    <property type="entry name" value="ANOCTAMIN"/>
    <property type="match status" value="1"/>
</dbReference>
<dbReference type="InterPro" id="IPR049452">
    <property type="entry name" value="Anoctamin_TM"/>
</dbReference>
<evidence type="ECO:0000259" key="7">
    <source>
        <dbReference type="Pfam" id="PF04547"/>
    </source>
</evidence>
<feature type="transmembrane region" description="Helical" evidence="6">
    <location>
        <begin position="314"/>
        <end position="334"/>
    </location>
</feature>
<evidence type="ECO:0000313" key="9">
    <source>
        <dbReference type="EMBL" id="KZT55849.1"/>
    </source>
</evidence>
<feature type="region of interest" description="Disordered" evidence="5">
    <location>
        <begin position="703"/>
        <end position="732"/>
    </location>
</feature>
<sequence>MMSTPPTAPPVDLILIFRSSPKSRTESEEAERAYTSLLSQLRDGGLEAVGKSGSAPSELLIFVRCPWEKMGELVDRQRTEDFLHGVNAVSMPALEPPAGEAPLTPADRLRLLHSYITTSALDGGLGIAPGAPGHERLTGIMALKDKQFETAWIKSWTMSRLGVWMSESELGRVKDEYGEAIALYYAFLSSYAHSLVVPSVLGVAIWYFNLPYSPLYAIPLCLWSIVFIEAFRVRERTLAVKWGTRNAQRVERRRAEFKGTISEDGVESFPWWQREVRVLASVPVILGESVILGAILTAIFVFEAFVTQIYTGPGHAYAGYIPTVIFLTFIPKLLSVYQASGKALTNWENHAHESTYSTSLTLKTFTLSAVVAYLGLYLTAFVYIPFGPNVMSWVYTKVLSLRMPTEVPPSGSEAMVAAAMALNGTVKGQPLHSRFDTLTSAQAKIRPDRLHNQMFAYTVTNQVVNFVLENVLPYITRAASNVQQGKGLSGKKGLVTPVEQVVSEQEIQLLLQAREEAALPDYELFGDYAEMVTQFGYVVLWSVAWPLAPLCALVNNWVEIRSDAWKLTAHYRRPLPMRAETIGPWLDSLSFLCWLGALTNGALIFLFKPTEQNPDPAHGTGLGSSFLTTRLARAHLPSQTETLLTAVLPALLVALTASHGFLLAQGAIRFALEKLLWQGSPAEVGLRKHERAVRTLWAQKSVASAGGNNPDGVGRKLGKAVPRSEEKDEDTWKGFWSREEGLVEIQSSIKSA</sequence>
<evidence type="ECO:0000256" key="6">
    <source>
        <dbReference type="SAM" id="Phobius"/>
    </source>
</evidence>
<dbReference type="Pfam" id="PF20877">
    <property type="entry name" value="Anoctamin_N"/>
    <property type="match status" value="1"/>
</dbReference>
<dbReference type="GO" id="GO:0005254">
    <property type="term" value="F:chloride channel activity"/>
    <property type="evidence" value="ECO:0007669"/>
    <property type="project" value="TreeGrafter"/>
</dbReference>
<feature type="transmembrane region" description="Helical" evidence="6">
    <location>
        <begin position="365"/>
        <end position="386"/>
    </location>
</feature>
<feature type="transmembrane region" description="Helical" evidence="6">
    <location>
        <begin position="214"/>
        <end position="231"/>
    </location>
</feature>
<dbReference type="Proteomes" id="UP000076842">
    <property type="component" value="Unassembled WGS sequence"/>
</dbReference>
<accession>A0A165EZ63</accession>
<feature type="transmembrane region" description="Helical" evidence="6">
    <location>
        <begin position="535"/>
        <end position="558"/>
    </location>
</feature>
<feature type="transmembrane region" description="Helical" evidence="6">
    <location>
        <begin position="278"/>
        <end position="302"/>
    </location>
</feature>
<keyword evidence="2 6" id="KW-0812">Transmembrane</keyword>
<feature type="domain" description="Anoctamin alpha-beta plait" evidence="8">
    <location>
        <begin position="11"/>
        <end position="132"/>
    </location>
</feature>
<dbReference type="AlphaFoldDB" id="A0A165EZ63"/>
<proteinExistence type="predicted"/>
<evidence type="ECO:0000256" key="1">
    <source>
        <dbReference type="ARBA" id="ARBA00004141"/>
    </source>
</evidence>
<feature type="transmembrane region" description="Helical" evidence="6">
    <location>
        <begin position="582"/>
        <end position="607"/>
    </location>
</feature>
<keyword evidence="10" id="KW-1185">Reference proteome</keyword>
<feature type="transmembrane region" description="Helical" evidence="6">
    <location>
        <begin position="643"/>
        <end position="664"/>
    </location>
</feature>
<protein>
    <submittedName>
        <fullName evidence="9">DUF590-domain-containing protein</fullName>
    </submittedName>
</protein>